<dbReference type="PROSITE" id="PS52040">
    <property type="entry name" value="TOPO_IIA"/>
    <property type="match status" value="1"/>
</dbReference>
<dbReference type="Gene3D" id="3.90.199.10">
    <property type="entry name" value="Topoisomerase II, domain 5"/>
    <property type="match status" value="1"/>
</dbReference>
<feature type="active site" description="O-(5'-phospho-DNA)-tyrosine intermediate" evidence="10 11">
    <location>
        <position position="129"/>
    </location>
</feature>
<evidence type="ECO:0000256" key="3">
    <source>
        <dbReference type="ARBA" id="ARBA00008263"/>
    </source>
</evidence>
<dbReference type="InterPro" id="IPR013757">
    <property type="entry name" value="Topo_IIA_A_a_sf"/>
</dbReference>
<dbReference type="InterPro" id="IPR013758">
    <property type="entry name" value="Topo_IIA_A/C_ab"/>
</dbReference>
<evidence type="ECO:0000313" key="14">
    <source>
        <dbReference type="Proteomes" id="UP000198282"/>
    </source>
</evidence>
<dbReference type="GO" id="GO:0003677">
    <property type="term" value="F:DNA binding"/>
    <property type="evidence" value="ECO:0007669"/>
    <property type="project" value="UniProtKB-UniRule"/>
</dbReference>
<keyword evidence="9 10" id="KW-0413">Isomerase</keyword>
<keyword evidence="6 10" id="KW-0067">ATP-binding</keyword>
<evidence type="ECO:0000256" key="7">
    <source>
        <dbReference type="ARBA" id="ARBA00023029"/>
    </source>
</evidence>
<keyword evidence="4 10" id="KW-0963">Cytoplasm</keyword>
<dbReference type="HAMAP" id="MF_01897">
    <property type="entry name" value="GyrA"/>
    <property type="match status" value="1"/>
</dbReference>
<dbReference type="FunFam" id="1.10.268.10:FF:000001">
    <property type="entry name" value="DNA gyrase subunit A"/>
    <property type="match status" value="1"/>
</dbReference>
<evidence type="ECO:0000256" key="11">
    <source>
        <dbReference type="PROSITE-ProRule" id="PRU01384"/>
    </source>
</evidence>
<keyword evidence="7 10" id="KW-0799">Topoisomerase</keyword>
<dbReference type="GO" id="GO:0009330">
    <property type="term" value="C:DNA topoisomerase type II (double strand cut, ATP-hydrolyzing) complex"/>
    <property type="evidence" value="ECO:0007669"/>
    <property type="project" value="TreeGrafter"/>
</dbReference>
<dbReference type="NCBIfam" id="NF004044">
    <property type="entry name" value="PRK05561.1"/>
    <property type="match status" value="1"/>
</dbReference>
<name>A0A239NY48_9ACTN</name>
<evidence type="ECO:0000313" key="13">
    <source>
        <dbReference type="EMBL" id="SNT59811.1"/>
    </source>
</evidence>
<comment type="similarity">
    <text evidence="3 10">Belongs to the type II topoisomerase GyrA/ParC subunit family.</text>
</comment>
<evidence type="ECO:0000256" key="2">
    <source>
        <dbReference type="ARBA" id="ARBA00004496"/>
    </source>
</evidence>
<dbReference type="FunFam" id="3.30.1360.40:FF:000008">
    <property type="entry name" value="DNA topoisomerase (ATP-hydrolyzing)"/>
    <property type="match status" value="1"/>
</dbReference>
<dbReference type="AlphaFoldDB" id="A0A239NY48"/>
<evidence type="ECO:0000256" key="1">
    <source>
        <dbReference type="ARBA" id="ARBA00000185"/>
    </source>
</evidence>
<dbReference type="InterPro" id="IPR050220">
    <property type="entry name" value="Type_II_DNA_Topoisomerases"/>
</dbReference>
<evidence type="ECO:0000256" key="4">
    <source>
        <dbReference type="ARBA" id="ARBA00022490"/>
    </source>
</evidence>
<dbReference type="CDD" id="cd00187">
    <property type="entry name" value="TOP4c"/>
    <property type="match status" value="1"/>
</dbReference>
<sequence length="836" mass="92488">MTEVNTPPGPPIDRVEPVDIQSEMQRSYMDYAMSVIVSRALPDVRDGFKPVHRRVLYAMYDGGYRPDRGYFKCSRVVGDVMGSYHPHGDSSIYGTVVRMAQPWALRYPLVDGQGNFGSPGNDPPAAMRYTECKLAPIAMEMLRDIDKDTVDLVPNYDGRSQEPVVLPARFPNLLVNGSAGIAVGMATSIPPHNLREVSEGVKWCLQNPEATDEELLEALIARVKGPDFPTGALIVGRRGIDDAYRTGRGSITMRAIVEVEEDAKGRQCLVITKLPYQVNPDNLALTIAESVKDGRITGIADVRDESSSRVGQRLVIVLKRDAVAKVVLNNLYKHTQLQTTFGANMLALVDGVPRTLRLDQFVRHYVSHQIEVVVRRTKYLLRKAEERAHILRALLRALDRMDEVIALIRRSASASAAQGGLMTLLEIDEIQAQAILDMQLRKLAALERQQITDEYDALMAHIIDYQDILASPERQRTIVFDELSEIVAKYGDERQTEIIAYEGDMSIEDLLAEEDMVVTITRGGYAKRTNTDLYRAQKRGGKGVRGAQLRQDDIVDHFFVTTTHHWLLFFTNKGRVYRVKAYELPDSGRDARGQHLANLLAMQPDEVVMEVLDLRDYEVAPYLVLATRSGLVKKTRLSEYDSPRTGGLIAINLREDDEVIAARLVSEEDDLLLVSRGAQSIRFTASDEALRPMGRATSGVIGMRFLDGDELLAMNRMADGDHVLIATEGGYAKRTPAEQYPLQGRGGKGVLTAKIVSARGKLVGAAMVRPEDEVFAITSAGGVIRTSAGEIKQSGRQTMGVRLMNLAEGDSVVALARNAEALEAETLETEENGEGE</sequence>
<dbReference type="GO" id="GO:0034335">
    <property type="term" value="F:DNA negative supercoiling activity"/>
    <property type="evidence" value="ECO:0007669"/>
    <property type="project" value="UniProtKB-ARBA"/>
</dbReference>
<dbReference type="Gene3D" id="1.10.268.10">
    <property type="entry name" value="Topoisomerase, domain 3"/>
    <property type="match status" value="1"/>
</dbReference>
<dbReference type="FunFam" id="3.90.199.10:FF:000001">
    <property type="entry name" value="DNA gyrase subunit A"/>
    <property type="match status" value="1"/>
</dbReference>
<dbReference type="Gene3D" id="3.30.1360.40">
    <property type="match status" value="1"/>
</dbReference>
<dbReference type="InterPro" id="IPR002205">
    <property type="entry name" value="Topo_IIA_dom_A"/>
</dbReference>
<comment type="function">
    <text evidence="10">A type II topoisomerase that negatively supercoils closed circular double-stranded (ds) DNA in an ATP-dependent manner to modulate DNA topology and maintain chromosomes in an underwound state. Negative supercoiling favors strand separation, and DNA replication, transcription, recombination and repair, all of which involve strand separation. Also able to catalyze the interconversion of other topological isomers of dsDNA rings, including catenanes and knotted rings. Type II topoisomerases break and join 2 DNA strands simultaneously in an ATP-dependent manner.</text>
</comment>
<dbReference type="EMBL" id="FZOD01000074">
    <property type="protein sequence ID" value="SNT59811.1"/>
    <property type="molecule type" value="Genomic_DNA"/>
</dbReference>
<organism evidence="13 14">
    <name type="scientific">Streptosporangium subroseum</name>
    <dbReference type="NCBI Taxonomy" id="106412"/>
    <lineage>
        <taxon>Bacteria</taxon>
        <taxon>Bacillati</taxon>
        <taxon>Actinomycetota</taxon>
        <taxon>Actinomycetes</taxon>
        <taxon>Streptosporangiales</taxon>
        <taxon>Streptosporangiaceae</taxon>
        <taxon>Streptosporangium</taxon>
    </lineage>
</organism>
<feature type="short sequence motif" description="GyrA-box" evidence="10">
    <location>
        <begin position="537"/>
        <end position="543"/>
    </location>
</feature>
<protein>
    <recommendedName>
        <fullName evidence="10">DNA gyrase subunit A</fullName>
        <ecNumber evidence="10">5.6.2.2</ecNumber>
    </recommendedName>
</protein>
<dbReference type="PANTHER" id="PTHR43493:SF5">
    <property type="entry name" value="DNA GYRASE SUBUNIT A, CHLOROPLASTIC_MITOCHONDRIAL"/>
    <property type="match status" value="1"/>
</dbReference>
<keyword evidence="8 10" id="KW-0238">DNA-binding</keyword>
<evidence type="ECO:0000256" key="8">
    <source>
        <dbReference type="ARBA" id="ARBA00023125"/>
    </source>
</evidence>
<dbReference type="GO" id="GO:0005694">
    <property type="term" value="C:chromosome"/>
    <property type="evidence" value="ECO:0007669"/>
    <property type="project" value="InterPro"/>
</dbReference>
<dbReference type="InterPro" id="IPR006691">
    <property type="entry name" value="GyrA/parC_rep"/>
</dbReference>
<dbReference type="SUPFAM" id="SSF101904">
    <property type="entry name" value="GyrA/ParC C-terminal domain-like"/>
    <property type="match status" value="1"/>
</dbReference>
<reference evidence="13 14" key="1">
    <citation type="submission" date="2017-06" db="EMBL/GenBank/DDBJ databases">
        <authorList>
            <person name="Kim H.J."/>
            <person name="Triplett B.A."/>
        </authorList>
    </citation>
    <scope>NUCLEOTIDE SEQUENCE [LARGE SCALE GENOMIC DNA]</scope>
    <source>
        <strain evidence="13 14">CGMCC 4.2132</strain>
    </source>
</reference>
<dbReference type="GO" id="GO:0006261">
    <property type="term" value="P:DNA-templated DNA replication"/>
    <property type="evidence" value="ECO:0007669"/>
    <property type="project" value="UniProtKB-UniRule"/>
</dbReference>
<dbReference type="GO" id="GO:0005524">
    <property type="term" value="F:ATP binding"/>
    <property type="evidence" value="ECO:0007669"/>
    <property type="project" value="UniProtKB-UniRule"/>
</dbReference>
<accession>A0A239NY48</accession>
<evidence type="ECO:0000256" key="10">
    <source>
        <dbReference type="HAMAP-Rule" id="MF_01897"/>
    </source>
</evidence>
<dbReference type="Pfam" id="PF00521">
    <property type="entry name" value="DNA_topoisoIV"/>
    <property type="match status" value="1"/>
</dbReference>
<comment type="catalytic activity">
    <reaction evidence="1 10 11">
        <text>ATP-dependent breakage, passage and rejoining of double-stranded DNA.</text>
        <dbReference type="EC" id="5.6.2.2"/>
    </reaction>
</comment>
<keyword evidence="5 10" id="KW-0547">Nucleotide-binding</keyword>
<comment type="subcellular location">
    <subcellularLocation>
        <location evidence="2 10">Cytoplasm</location>
    </subcellularLocation>
</comment>
<evidence type="ECO:0000256" key="5">
    <source>
        <dbReference type="ARBA" id="ARBA00022741"/>
    </source>
</evidence>
<dbReference type="EC" id="5.6.2.2" evidence="10"/>
<gene>
    <name evidence="10" type="primary">gyrA</name>
    <name evidence="13" type="ORF">SAMN05216276_107431</name>
</gene>
<dbReference type="Pfam" id="PF03989">
    <property type="entry name" value="DNA_gyraseA_C"/>
    <property type="match status" value="6"/>
</dbReference>
<evidence type="ECO:0000256" key="6">
    <source>
        <dbReference type="ARBA" id="ARBA00022840"/>
    </source>
</evidence>
<dbReference type="OrthoDB" id="9806486at2"/>
<dbReference type="NCBIfam" id="TIGR01063">
    <property type="entry name" value="gyrA"/>
    <property type="match status" value="1"/>
</dbReference>
<keyword evidence="14" id="KW-1185">Reference proteome</keyword>
<dbReference type="FunFam" id="2.120.10.90:FF:000001">
    <property type="entry name" value="DNA gyrase subunit A"/>
    <property type="match status" value="1"/>
</dbReference>
<comment type="miscellaneous">
    <text evidence="10">Few gyrases are as efficient as E.coli at forming negative supercoils. Not all organisms have 2 type II topoisomerases; in organisms with a single type II topoisomerase this enzyme also has to decatenate newly replicated chromosomes.</text>
</comment>
<dbReference type="GO" id="GO:0006265">
    <property type="term" value="P:DNA topological change"/>
    <property type="evidence" value="ECO:0007669"/>
    <property type="project" value="UniProtKB-UniRule"/>
</dbReference>
<dbReference type="NCBIfam" id="NF004043">
    <property type="entry name" value="PRK05560.1"/>
    <property type="match status" value="1"/>
</dbReference>
<proteinExistence type="inferred from homology"/>
<dbReference type="InterPro" id="IPR005743">
    <property type="entry name" value="GyrA"/>
</dbReference>
<dbReference type="RefSeq" id="WP_089212793.1">
    <property type="nucleotide sequence ID" value="NZ_FZOD01000074.1"/>
</dbReference>
<dbReference type="InterPro" id="IPR013760">
    <property type="entry name" value="Topo_IIA-like_dom_sf"/>
</dbReference>
<dbReference type="PANTHER" id="PTHR43493">
    <property type="entry name" value="DNA GYRASE/TOPOISOMERASE SUBUNIT A"/>
    <property type="match status" value="1"/>
</dbReference>
<dbReference type="SMART" id="SM00434">
    <property type="entry name" value="TOP4c"/>
    <property type="match status" value="1"/>
</dbReference>
<dbReference type="SUPFAM" id="SSF56719">
    <property type="entry name" value="Type II DNA topoisomerase"/>
    <property type="match status" value="1"/>
</dbReference>
<evidence type="ECO:0000256" key="9">
    <source>
        <dbReference type="ARBA" id="ARBA00023235"/>
    </source>
</evidence>
<feature type="domain" description="Topo IIA-type catalytic" evidence="12">
    <location>
        <begin position="41"/>
        <end position="510"/>
    </location>
</feature>
<dbReference type="Gene3D" id="2.120.10.90">
    <property type="entry name" value="DNA gyrase/topoisomerase IV, subunit A, C-terminal"/>
    <property type="match status" value="1"/>
</dbReference>
<dbReference type="InterPro" id="IPR035516">
    <property type="entry name" value="Gyrase/topoIV_suA_C"/>
</dbReference>
<comment type="subunit">
    <text evidence="10">Heterotetramer, composed of two GyrA and two GyrB chains. In the heterotetramer, GyrA contains the active site tyrosine that forms a transient covalent intermediate with DNA, while GyrB binds cofactors and catalyzes ATP hydrolysis.</text>
</comment>
<dbReference type="Proteomes" id="UP000198282">
    <property type="component" value="Unassembled WGS sequence"/>
</dbReference>
<dbReference type="GO" id="GO:0005737">
    <property type="term" value="C:cytoplasm"/>
    <property type="evidence" value="ECO:0007669"/>
    <property type="project" value="UniProtKB-SubCell"/>
</dbReference>
<evidence type="ECO:0000259" key="12">
    <source>
        <dbReference type="PROSITE" id="PS52040"/>
    </source>
</evidence>